<keyword evidence="1" id="KW-0812">Transmembrane</keyword>
<name>A0A423WK26_9PEZI</name>
<dbReference type="AlphaFoldDB" id="A0A423WK26"/>
<dbReference type="Proteomes" id="UP000283895">
    <property type="component" value="Unassembled WGS sequence"/>
</dbReference>
<evidence type="ECO:0000313" key="2">
    <source>
        <dbReference type="EMBL" id="ROW03677.1"/>
    </source>
</evidence>
<reference evidence="2 3" key="1">
    <citation type="submission" date="2015-09" db="EMBL/GenBank/DDBJ databases">
        <title>Host preference determinants of Valsa canker pathogens revealed by comparative genomics.</title>
        <authorList>
            <person name="Yin Z."/>
            <person name="Huang L."/>
        </authorList>
    </citation>
    <scope>NUCLEOTIDE SEQUENCE [LARGE SCALE GENOMIC DNA]</scope>
    <source>
        <strain evidence="2 3">03-1</strain>
    </source>
</reference>
<dbReference type="PANTHER" id="PTHR35040">
    <property type="match status" value="1"/>
</dbReference>
<dbReference type="InterPro" id="IPR021986">
    <property type="entry name" value="Spherulin4"/>
</dbReference>
<evidence type="ECO:0008006" key="4">
    <source>
        <dbReference type="Google" id="ProtNLM"/>
    </source>
</evidence>
<gene>
    <name evidence="2" type="ORF">VMCG_05366</name>
</gene>
<dbReference type="PANTHER" id="PTHR35040:SF7">
    <property type="entry name" value="FIBRONECTIN TYPE-III DOMAIN-CONTAINING PROTEIN-RELATED"/>
    <property type="match status" value="1"/>
</dbReference>
<evidence type="ECO:0000256" key="1">
    <source>
        <dbReference type="SAM" id="Phobius"/>
    </source>
</evidence>
<dbReference type="OrthoDB" id="5342184at2759"/>
<dbReference type="Pfam" id="PF12138">
    <property type="entry name" value="Spherulin4"/>
    <property type="match status" value="1"/>
</dbReference>
<keyword evidence="3" id="KW-1185">Reference proteome</keyword>
<comment type="caution">
    <text evidence="2">The sequence shown here is derived from an EMBL/GenBank/DDBJ whole genome shotgun (WGS) entry which is preliminary data.</text>
</comment>
<accession>A0A423WK26</accession>
<feature type="transmembrane region" description="Helical" evidence="1">
    <location>
        <begin position="153"/>
        <end position="176"/>
    </location>
</feature>
<keyword evidence="1" id="KW-0472">Membrane</keyword>
<dbReference type="EMBL" id="LKEA01000015">
    <property type="protein sequence ID" value="ROW03677.1"/>
    <property type="molecule type" value="Genomic_DNA"/>
</dbReference>
<sequence>MPPPTGTIPHAITRFLETRQSTTTVQSDQSSSGSNLSGGAIAGIVIGSIVGFLLLWWIFKSLSNLGAPPQEKRDPAWYDDVSAKRSRSRHSRRASRGSYYVQETYPRRSSREVTRVVQPVYVEPRRPSRTYATLEDYTQYLIRFTNYHGMKSLLAVAAFAASVFASTNVMVPLYVYPGNMTWTNPDWTAAVDAIRENPDTHFYVIINPNNGPRNTSDPSGFNGGFCQVYNNTDYIPHGCNRDWTTHMAAINELSNAQTIGYVYTRYGHRPADEIKADILEWSQWHKAPTWEEGKKADISIHGLWFDEVGSSSGNSSGYLDLVQYANETFNAKGSERGLYSVILNSGPVSEPSYETDLFNMASAVVTKETCYTNDPASLGVSSDCPEPYSPFNFKELSAGSGLPHNLDFLPQTVVIVHQFRGPPTATVKTLTKQIKGVVKLGLHSTYFTSGSWHNTTIVPATIGEVSRILSVANDAIRSKNGYTTWGIKDSIRSKKLDMVAPNAVAAWGSGTLSLLGLQMTRIPYCGARQHSA</sequence>
<evidence type="ECO:0000313" key="3">
    <source>
        <dbReference type="Proteomes" id="UP000283895"/>
    </source>
</evidence>
<organism evidence="2 3">
    <name type="scientific">Cytospora schulzeri</name>
    <dbReference type="NCBI Taxonomy" id="448051"/>
    <lineage>
        <taxon>Eukaryota</taxon>
        <taxon>Fungi</taxon>
        <taxon>Dikarya</taxon>
        <taxon>Ascomycota</taxon>
        <taxon>Pezizomycotina</taxon>
        <taxon>Sordariomycetes</taxon>
        <taxon>Sordariomycetidae</taxon>
        <taxon>Diaporthales</taxon>
        <taxon>Cytosporaceae</taxon>
        <taxon>Cytospora</taxon>
    </lineage>
</organism>
<feature type="transmembrane region" description="Helical" evidence="1">
    <location>
        <begin position="40"/>
        <end position="59"/>
    </location>
</feature>
<keyword evidence="1" id="KW-1133">Transmembrane helix</keyword>
<proteinExistence type="predicted"/>
<protein>
    <recommendedName>
        <fullName evidence="4">Spherulin-4</fullName>
    </recommendedName>
</protein>